<dbReference type="Proteomes" id="UP000427825">
    <property type="component" value="Unassembled WGS sequence"/>
</dbReference>
<dbReference type="STRING" id="47678.ERS852494_03104"/>
<evidence type="ECO:0000313" key="21">
    <source>
        <dbReference type="Proteomes" id="UP000284431"/>
    </source>
</evidence>
<evidence type="ECO:0000256" key="8">
    <source>
        <dbReference type="SAM" id="SignalP"/>
    </source>
</evidence>
<dbReference type="EMBL" id="CZBL01000018">
    <property type="protein sequence ID" value="CUQ48358.1"/>
    <property type="molecule type" value="Genomic_DNA"/>
</dbReference>
<evidence type="ECO:0000313" key="18">
    <source>
        <dbReference type="Proteomes" id="UP000095657"/>
    </source>
</evidence>
<dbReference type="Proteomes" id="UP000368418">
    <property type="component" value="Unassembled WGS sequence"/>
</dbReference>
<comment type="function">
    <text evidence="1">Alpha-L-fucosidase is responsible for hydrolyzing the alpha-1,6-linked fucose joined to the reducing-end N-acetylglucosamine of the carbohydrate moieties of glycoproteins.</text>
</comment>
<dbReference type="EC" id="3.2.1.51" evidence="3"/>
<evidence type="ECO:0000313" key="12">
    <source>
        <dbReference type="EMBL" id="KAA5459814.1"/>
    </source>
</evidence>
<evidence type="ECO:0000313" key="22">
    <source>
        <dbReference type="Proteomes" id="UP000284689"/>
    </source>
</evidence>
<dbReference type="EMBL" id="QRKD01000001">
    <property type="protein sequence ID" value="RHH95158.1"/>
    <property type="molecule type" value="Genomic_DNA"/>
</dbReference>
<dbReference type="PANTHER" id="PTHR10030">
    <property type="entry name" value="ALPHA-L-FUCOSIDASE"/>
    <property type="match status" value="1"/>
</dbReference>
<dbReference type="EMBL" id="VVYJ01000007">
    <property type="protein sequence ID" value="KAA5475864.1"/>
    <property type="molecule type" value="Genomic_DNA"/>
</dbReference>
<dbReference type="EMBL" id="QSCS01000030">
    <property type="protein sequence ID" value="RGY23468.1"/>
    <property type="molecule type" value="Genomic_DNA"/>
</dbReference>
<evidence type="ECO:0000313" key="11">
    <source>
        <dbReference type="EMBL" id="CUQ48358.1"/>
    </source>
</evidence>
<evidence type="ECO:0000313" key="25">
    <source>
        <dbReference type="Proteomes" id="UP000475905"/>
    </source>
</evidence>
<keyword evidence="6" id="KW-0326">Glycosidase</keyword>
<dbReference type="Proteomes" id="UP000095657">
    <property type="component" value="Unassembled WGS sequence"/>
</dbReference>
<reference evidence="23 24" key="3">
    <citation type="journal article" date="2019" name="Nat. Med.">
        <title>A library of human gut bacterial isolates paired with longitudinal multiomics data enables mechanistic microbiome research.</title>
        <authorList>
            <person name="Poyet M."/>
            <person name="Groussin M."/>
            <person name="Gibbons S.M."/>
            <person name="Avila-Pacheco J."/>
            <person name="Jiang X."/>
            <person name="Kearney S.M."/>
            <person name="Perrotta A.R."/>
            <person name="Berdy B."/>
            <person name="Zhao S."/>
            <person name="Lieberman T.D."/>
            <person name="Swanson P.K."/>
            <person name="Smith M."/>
            <person name="Roesemann S."/>
            <person name="Alexander J.E."/>
            <person name="Rich S.A."/>
            <person name="Livny J."/>
            <person name="Vlamakis H."/>
            <person name="Clish C."/>
            <person name="Bullock K."/>
            <person name="Deik A."/>
            <person name="Scott J."/>
            <person name="Pierce K.A."/>
            <person name="Xavier R.J."/>
            <person name="Alm E.J."/>
        </authorList>
    </citation>
    <scope>NUCLEOTIDE SEQUENCE [LARGE SCALE GENOMIC DNA]</scope>
    <source>
        <strain evidence="14 23">BIOML-A19</strain>
        <strain evidence="13 24">BIOML-A25</strain>
        <strain evidence="12 25">BIOML-A31</strain>
    </source>
</reference>
<keyword evidence="4 8" id="KW-0732">Signal</keyword>
<reference evidence="18 19" key="1">
    <citation type="submission" date="2015-09" db="EMBL/GenBank/DDBJ databases">
        <authorList>
            <consortium name="Pathogen Informatics"/>
        </authorList>
    </citation>
    <scope>NUCLEOTIDE SEQUENCE [LARGE SCALE GENOMIC DNA]</scope>
    <source>
        <strain evidence="10 18">2789STDY5834880</strain>
        <strain evidence="11 19">2789STDY5834946</strain>
    </source>
</reference>
<dbReference type="GO" id="GO:0005764">
    <property type="term" value="C:lysosome"/>
    <property type="evidence" value="ECO:0007669"/>
    <property type="project" value="TreeGrafter"/>
</dbReference>
<feature type="domain" description="Glycoside hydrolase family 29 N-terminal" evidence="9">
    <location>
        <begin position="30"/>
        <end position="344"/>
    </location>
</feature>
<dbReference type="AlphaFoldDB" id="A0A174R605"/>
<evidence type="ECO:0000256" key="2">
    <source>
        <dbReference type="ARBA" id="ARBA00007951"/>
    </source>
</evidence>
<dbReference type="InterPro" id="IPR057739">
    <property type="entry name" value="Glyco_hydro_29_N"/>
</dbReference>
<gene>
    <name evidence="17" type="ORF">DW190_02685</name>
    <name evidence="16" type="ORF">DW794_14950</name>
    <name evidence="15" type="ORF">DXA49_17120</name>
    <name evidence="10" type="ORF">ERS852494_03104</name>
    <name evidence="11" type="ORF">ERS852558_03707</name>
    <name evidence="14" type="ORF">F2Y31_10195</name>
    <name evidence="12" type="ORF">F2Y36_19200</name>
    <name evidence="13" type="ORF">F2Y39_13255</name>
</gene>
<dbReference type="SUPFAM" id="SSF51445">
    <property type="entry name" value="(Trans)glycosidases"/>
    <property type="match status" value="1"/>
</dbReference>
<evidence type="ECO:0000313" key="17">
    <source>
        <dbReference type="EMBL" id="RHH95158.1"/>
    </source>
</evidence>
<dbReference type="Pfam" id="PF01120">
    <property type="entry name" value="Alpha_L_fucos"/>
    <property type="match status" value="1"/>
</dbReference>
<evidence type="ECO:0000256" key="6">
    <source>
        <dbReference type="ARBA" id="ARBA00023295"/>
    </source>
</evidence>
<dbReference type="Proteomes" id="UP000284431">
    <property type="component" value="Unassembled WGS sequence"/>
</dbReference>
<evidence type="ECO:0000313" key="23">
    <source>
        <dbReference type="Proteomes" id="UP000368418"/>
    </source>
</evidence>
<comment type="similarity">
    <text evidence="2">Belongs to the glycosyl hydrolase 29 family.</text>
</comment>
<dbReference type="PANTHER" id="PTHR10030:SF37">
    <property type="entry name" value="ALPHA-L-FUCOSIDASE-RELATED"/>
    <property type="match status" value="1"/>
</dbReference>
<evidence type="ECO:0000256" key="4">
    <source>
        <dbReference type="ARBA" id="ARBA00022729"/>
    </source>
</evidence>
<evidence type="ECO:0000256" key="7">
    <source>
        <dbReference type="PIRSR" id="PIRSR001092-1"/>
    </source>
</evidence>
<dbReference type="EMBL" id="VVYP01000029">
    <property type="protein sequence ID" value="KAA5459814.1"/>
    <property type="molecule type" value="Genomic_DNA"/>
</dbReference>
<dbReference type="EMBL" id="QSJD01000025">
    <property type="protein sequence ID" value="RHD46141.1"/>
    <property type="molecule type" value="Genomic_DNA"/>
</dbReference>
<evidence type="ECO:0000313" key="13">
    <source>
        <dbReference type="EMBL" id="KAA5475864.1"/>
    </source>
</evidence>
<feature type="site" description="May be important for catalysis" evidence="7">
    <location>
        <position position="276"/>
    </location>
</feature>
<evidence type="ECO:0000259" key="9">
    <source>
        <dbReference type="Pfam" id="PF01120"/>
    </source>
</evidence>
<evidence type="ECO:0000313" key="20">
    <source>
        <dbReference type="Proteomes" id="UP000283512"/>
    </source>
</evidence>
<dbReference type="InterPro" id="IPR016286">
    <property type="entry name" value="FUC_metazoa-typ"/>
</dbReference>
<protein>
    <recommendedName>
        <fullName evidence="3">alpha-L-fucosidase</fullName>
        <ecNumber evidence="3">3.2.1.51</ecNumber>
    </recommendedName>
</protein>
<dbReference type="InterPro" id="IPR000933">
    <property type="entry name" value="Glyco_hydro_29"/>
</dbReference>
<keyword evidence="5 10" id="KW-0378">Hydrolase</keyword>
<evidence type="ECO:0000313" key="14">
    <source>
        <dbReference type="EMBL" id="KAA5498956.1"/>
    </source>
</evidence>
<dbReference type="GO" id="GO:0016139">
    <property type="term" value="P:glycoside catabolic process"/>
    <property type="evidence" value="ECO:0007669"/>
    <property type="project" value="TreeGrafter"/>
</dbReference>
<dbReference type="Proteomes" id="UP000283512">
    <property type="component" value="Unassembled WGS sequence"/>
</dbReference>
<name>A0A174R605_9BACE</name>
<dbReference type="GO" id="GO:0006004">
    <property type="term" value="P:fucose metabolic process"/>
    <property type="evidence" value="ECO:0007669"/>
    <property type="project" value="InterPro"/>
</dbReference>
<feature type="signal peptide" evidence="8">
    <location>
        <begin position="1"/>
        <end position="22"/>
    </location>
</feature>
<proteinExistence type="inferred from homology"/>
<dbReference type="PRINTS" id="PR00741">
    <property type="entry name" value="GLHYDRLASE29"/>
</dbReference>
<evidence type="ECO:0000256" key="3">
    <source>
        <dbReference type="ARBA" id="ARBA00012662"/>
    </source>
</evidence>
<evidence type="ECO:0000313" key="15">
    <source>
        <dbReference type="EMBL" id="RGY23468.1"/>
    </source>
</evidence>
<dbReference type="InterPro" id="IPR017853">
    <property type="entry name" value="GH"/>
</dbReference>
<dbReference type="SMART" id="SM00812">
    <property type="entry name" value="Alpha_L_fucos"/>
    <property type="match status" value="1"/>
</dbReference>
<dbReference type="Gene3D" id="3.20.20.80">
    <property type="entry name" value="Glycosidases"/>
    <property type="match status" value="1"/>
</dbReference>
<dbReference type="PIRSF" id="PIRSF001092">
    <property type="entry name" value="Alpha-L-fucosidase"/>
    <property type="match status" value="1"/>
</dbReference>
<dbReference type="EMBL" id="VVYD01000008">
    <property type="protein sequence ID" value="KAA5498956.1"/>
    <property type="molecule type" value="Genomic_DNA"/>
</dbReference>
<evidence type="ECO:0000256" key="1">
    <source>
        <dbReference type="ARBA" id="ARBA00004071"/>
    </source>
</evidence>
<feature type="chain" id="PRO_5015052337" description="alpha-L-fucosidase" evidence="8">
    <location>
        <begin position="23"/>
        <end position="447"/>
    </location>
</feature>
<dbReference type="Proteomes" id="UP000095725">
    <property type="component" value="Unassembled WGS sequence"/>
</dbReference>
<dbReference type="Proteomes" id="UP000475905">
    <property type="component" value="Unassembled WGS sequence"/>
</dbReference>
<dbReference type="EMBL" id="CZAI01000007">
    <property type="protein sequence ID" value="CUP79436.1"/>
    <property type="molecule type" value="Genomic_DNA"/>
</dbReference>
<sequence length="447" mass="51595">MQLKRLSFLLLFICGYLTCVQSQTTVLNPQTDKKLLKQFQDAKLGLFIHWMACHSPGTGDSWAIGNGTPKSVADSITMKWNPQNFNPKEIVNVAVQAGCKYMVVISKHHDGFCIWPSEYSIFDIDRIPFKRDILKELGEECRKQGLLYGIYYSIADIDYCGWNSMAQVGREIKEPKYGREDFIRFVHNQTKELIDRYQPDILWFDGFWLDPLWTAKEGNDLYQYIKKLKSNTLSTRLAITRGEDGHETFWTDGSSGDYFSIEAKTTDAPPFPWEACTSVTYPVYAYEPDAKMLTADELIGMFSKTLCGNGNLLVNIGPKPTGEMPEEQVERLYELTKWINRNREAVYDTHGGPFKQTDEIGSTYKDEYIYLHLRKPVSTLRINSLEGYQITKAFDLSTGKRIKIQRKNNEVILSLPAWEKGRQIPVIALKLDREYRFVKWLPFVLLK</sequence>
<dbReference type="Proteomes" id="UP000284689">
    <property type="component" value="Unassembled WGS sequence"/>
</dbReference>
<reference evidence="20 21" key="2">
    <citation type="submission" date="2018-08" db="EMBL/GenBank/DDBJ databases">
        <title>A genome reference for cultivated species of the human gut microbiota.</title>
        <authorList>
            <person name="Zou Y."/>
            <person name="Xue W."/>
            <person name="Luo G."/>
        </authorList>
    </citation>
    <scope>NUCLEOTIDE SEQUENCE [LARGE SCALE GENOMIC DNA]</scope>
    <source>
        <strain evidence="17 20">AM16-49B</strain>
        <strain evidence="16 22">AM31-16AC</strain>
        <strain evidence="15 21">OF02-6LB</strain>
    </source>
</reference>
<accession>A0A174R605</accession>
<dbReference type="KEGG" id="bcac:CGC64_08395"/>
<evidence type="ECO:0000313" key="10">
    <source>
        <dbReference type="EMBL" id="CUP79436.1"/>
    </source>
</evidence>
<evidence type="ECO:0000313" key="24">
    <source>
        <dbReference type="Proteomes" id="UP000427825"/>
    </source>
</evidence>
<evidence type="ECO:0000313" key="19">
    <source>
        <dbReference type="Proteomes" id="UP000095725"/>
    </source>
</evidence>
<dbReference type="RefSeq" id="WP_005679409.1">
    <property type="nucleotide sequence ID" value="NZ_CAXSJX010000008.1"/>
</dbReference>
<organism evidence="10 18">
    <name type="scientific">Bacteroides caccae</name>
    <dbReference type="NCBI Taxonomy" id="47678"/>
    <lineage>
        <taxon>Bacteria</taxon>
        <taxon>Pseudomonadati</taxon>
        <taxon>Bacteroidota</taxon>
        <taxon>Bacteroidia</taxon>
        <taxon>Bacteroidales</taxon>
        <taxon>Bacteroidaceae</taxon>
        <taxon>Bacteroides</taxon>
    </lineage>
</organism>
<evidence type="ECO:0000313" key="16">
    <source>
        <dbReference type="EMBL" id="RHD46141.1"/>
    </source>
</evidence>
<evidence type="ECO:0000256" key="5">
    <source>
        <dbReference type="ARBA" id="ARBA00022801"/>
    </source>
</evidence>
<dbReference type="GO" id="GO:0004560">
    <property type="term" value="F:alpha-L-fucosidase activity"/>
    <property type="evidence" value="ECO:0007669"/>
    <property type="project" value="InterPro"/>
</dbReference>